<gene>
    <name evidence="1" type="ORF">GGD40_006641</name>
</gene>
<proteinExistence type="predicted"/>
<keyword evidence="2" id="KW-1185">Reference proteome</keyword>
<comment type="caution">
    <text evidence="1">The sequence shown here is derived from an EMBL/GenBank/DDBJ whole genome shotgun (WGS) entry which is preliminary data.</text>
</comment>
<dbReference type="Proteomes" id="UP000540929">
    <property type="component" value="Unassembled WGS sequence"/>
</dbReference>
<accession>A0A7Y9WTS8</accession>
<dbReference type="AlphaFoldDB" id="A0A7Y9WTS8"/>
<evidence type="ECO:0000313" key="1">
    <source>
        <dbReference type="EMBL" id="NYH27070.1"/>
    </source>
</evidence>
<protein>
    <submittedName>
        <fullName evidence="1">Uncharacterized protein</fullName>
    </submittedName>
</protein>
<name>A0A7Y9WTS8_9BURK</name>
<reference evidence="1 2" key="1">
    <citation type="submission" date="2020-07" db="EMBL/GenBank/DDBJ databases">
        <title>Exploring microbial biodiversity for novel pathways involved in the catabolism of aromatic compounds derived from lignin.</title>
        <authorList>
            <person name="Elkins J."/>
        </authorList>
    </citation>
    <scope>NUCLEOTIDE SEQUENCE [LARGE SCALE GENOMIC DNA]</scope>
    <source>
        <strain evidence="1 2">H2C3C</strain>
    </source>
</reference>
<evidence type="ECO:0000313" key="2">
    <source>
        <dbReference type="Proteomes" id="UP000540929"/>
    </source>
</evidence>
<dbReference type="RefSeq" id="WP_179746386.1">
    <property type="nucleotide sequence ID" value="NZ_JACCAS010000002.1"/>
</dbReference>
<organism evidence="1 2">
    <name type="scientific">Paraburkholderia bryophila</name>
    <dbReference type="NCBI Taxonomy" id="420952"/>
    <lineage>
        <taxon>Bacteria</taxon>
        <taxon>Pseudomonadati</taxon>
        <taxon>Pseudomonadota</taxon>
        <taxon>Betaproteobacteria</taxon>
        <taxon>Burkholderiales</taxon>
        <taxon>Burkholderiaceae</taxon>
        <taxon>Paraburkholderia</taxon>
    </lineage>
</organism>
<sequence length="75" mass="8588">MNAFLLYLLWTSIRPIRLRVQRVRNAIAMGRNGVSFNPRYSASSMGDEHGGGTRYRRMTREGVRKMLDAGITPFL</sequence>
<dbReference type="EMBL" id="JACCAS010000002">
    <property type="protein sequence ID" value="NYH27070.1"/>
    <property type="molecule type" value="Genomic_DNA"/>
</dbReference>